<dbReference type="InterPro" id="IPR053151">
    <property type="entry name" value="RNase_H-like"/>
</dbReference>
<evidence type="ECO:0000256" key="1">
    <source>
        <dbReference type="SAM" id="MobiDB-lite"/>
    </source>
</evidence>
<reference evidence="3 4" key="1">
    <citation type="journal article" date="2024" name="Plant J.">
        <title>Genome sequences and population genomics reveal climatic adaptation and genomic divergence between two closely related sweetgum species.</title>
        <authorList>
            <person name="Xu W.Q."/>
            <person name="Ren C.Q."/>
            <person name="Zhang X.Y."/>
            <person name="Comes H.P."/>
            <person name="Liu X.H."/>
            <person name="Li Y.G."/>
            <person name="Kettle C.J."/>
            <person name="Jalonen R."/>
            <person name="Gaisberger H."/>
            <person name="Ma Y.Z."/>
            <person name="Qiu Y.X."/>
        </authorList>
    </citation>
    <scope>NUCLEOTIDE SEQUENCE [LARGE SCALE GENOMIC DNA]</scope>
    <source>
        <strain evidence="3">Hangzhou</strain>
    </source>
</reference>
<evidence type="ECO:0000259" key="2">
    <source>
        <dbReference type="Pfam" id="PF13456"/>
    </source>
</evidence>
<dbReference type="PANTHER" id="PTHR47723:SF19">
    <property type="entry name" value="POLYNUCLEOTIDYL TRANSFERASE, RIBONUCLEASE H-LIKE SUPERFAMILY PROTEIN"/>
    <property type="match status" value="1"/>
</dbReference>
<sequence>MQTWEEFEGSSKVPDSLREQQETELGGEGGIDNQRWSAPRHGYLKINFDGAWLKEDNRGGLGVVLRDVDGVILGARAINVRNAASAEIMELMAARDGLRLALSQGCEKAELEGNALHVIRLLQGKRKVGVWTEILVKDVASVSSKFSDCSLCYSKKSSNGVAMVWLIKYALSVESVKEWGFDVPPWLGQINSFDVGF</sequence>
<proteinExistence type="predicted"/>
<dbReference type="AlphaFoldDB" id="A0AAP0SAH9"/>
<dbReference type="InterPro" id="IPR002156">
    <property type="entry name" value="RNaseH_domain"/>
</dbReference>
<dbReference type="PANTHER" id="PTHR47723">
    <property type="entry name" value="OS05G0353850 PROTEIN"/>
    <property type="match status" value="1"/>
</dbReference>
<evidence type="ECO:0000313" key="4">
    <source>
        <dbReference type="Proteomes" id="UP001415857"/>
    </source>
</evidence>
<dbReference type="GO" id="GO:0003676">
    <property type="term" value="F:nucleic acid binding"/>
    <property type="evidence" value="ECO:0007669"/>
    <property type="project" value="InterPro"/>
</dbReference>
<comment type="caution">
    <text evidence="3">The sequence shown here is derived from an EMBL/GenBank/DDBJ whole genome shotgun (WGS) entry which is preliminary data.</text>
</comment>
<name>A0AAP0SAH9_LIQFO</name>
<feature type="domain" description="RNase H type-1" evidence="2">
    <location>
        <begin position="47"/>
        <end position="162"/>
    </location>
</feature>
<dbReference type="InterPro" id="IPR036397">
    <property type="entry name" value="RNaseH_sf"/>
</dbReference>
<dbReference type="InterPro" id="IPR044730">
    <property type="entry name" value="RNase_H-like_dom_plant"/>
</dbReference>
<dbReference type="Proteomes" id="UP001415857">
    <property type="component" value="Unassembled WGS sequence"/>
</dbReference>
<organism evidence="3 4">
    <name type="scientific">Liquidambar formosana</name>
    <name type="common">Formosan gum</name>
    <dbReference type="NCBI Taxonomy" id="63359"/>
    <lineage>
        <taxon>Eukaryota</taxon>
        <taxon>Viridiplantae</taxon>
        <taxon>Streptophyta</taxon>
        <taxon>Embryophyta</taxon>
        <taxon>Tracheophyta</taxon>
        <taxon>Spermatophyta</taxon>
        <taxon>Magnoliopsida</taxon>
        <taxon>eudicotyledons</taxon>
        <taxon>Gunneridae</taxon>
        <taxon>Pentapetalae</taxon>
        <taxon>Saxifragales</taxon>
        <taxon>Altingiaceae</taxon>
        <taxon>Liquidambar</taxon>
    </lineage>
</organism>
<dbReference type="EMBL" id="JBBPBK010000002">
    <property type="protein sequence ID" value="KAK9290701.1"/>
    <property type="molecule type" value="Genomic_DNA"/>
</dbReference>
<dbReference type="Gene3D" id="3.30.420.10">
    <property type="entry name" value="Ribonuclease H-like superfamily/Ribonuclease H"/>
    <property type="match status" value="1"/>
</dbReference>
<feature type="region of interest" description="Disordered" evidence="1">
    <location>
        <begin position="1"/>
        <end position="36"/>
    </location>
</feature>
<evidence type="ECO:0000313" key="3">
    <source>
        <dbReference type="EMBL" id="KAK9290701.1"/>
    </source>
</evidence>
<gene>
    <name evidence="3" type="ORF">L1049_008875</name>
</gene>
<accession>A0AAP0SAH9</accession>
<protein>
    <recommendedName>
        <fullName evidence="2">RNase H type-1 domain-containing protein</fullName>
    </recommendedName>
</protein>
<dbReference type="SUPFAM" id="SSF53098">
    <property type="entry name" value="Ribonuclease H-like"/>
    <property type="match status" value="1"/>
</dbReference>
<dbReference type="GO" id="GO:0004523">
    <property type="term" value="F:RNA-DNA hybrid ribonuclease activity"/>
    <property type="evidence" value="ECO:0007669"/>
    <property type="project" value="InterPro"/>
</dbReference>
<keyword evidence="4" id="KW-1185">Reference proteome</keyword>
<dbReference type="CDD" id="cd06222">
    <property type="entry name" value="RNase_H_like"/>
    <property type="match status" value="1"/>
</dbReference>
<dbReference type="InterPro" id="IPR012337">
    <property type="entry name" value="RNaseH-like_sf"/>
</dbReference>
<dbReference type="Pfam" id="PF13456">
    <property type="entry name" value="RVT_3"/>
    <property type="match status" value="1"/>
</dbReference>